<keyword evidence="2" id="KW-1185">Reference proteome</keyword>
<dbReference type="AlphaFoldDB" id="A0A7Y6I2Y3"/>
<dbReference type="RefSeq" id="WP_175588196.1">
    <property type="nucleotide sequence ID" value="NZ_JABWGN010000002.1"/>
</dbReference>
<organism evidence="1 2">
    <name type="scientific">Nonomuraea montanisoli</name>
    <dbReference type="NCBI Taxonomy" id="2741721"/>
    <lineage>
        <taxon>Bacteria</taxon>
        <taxon>Bacillati</taxon>
        <taxon>Actinomycetota</taxon>
        <taxon>Actinomycetes</taxon>
        <taxon>Streptosporangiales</taxon>
        <taxon>Streptosporangiaceae</taxon>
        <taxon>Nonomuraea</taxon>
    </lineage>
</organism>
<dbReference type="EMBL" id="JABWGN010000002">
    <property type="protein sequence ID" value="NUW30742.1"/>
    <property type="molecule type" value="Genomic_DNA"/>
</dbReference>
<accession>A0A7Y6I2Y3</accession>
<comment type="caution">
    <text evidence="1">The sequence shown here is derived from an EMBL/GenBank/DDBJ whole genome shotgun (WGS) entry which is preliminary data.</text>
</comment>
<gene>
    <name evidence="1" type="ORF">HTZ77_04800</name>
</gene>
<name>A0A7Y6I2Y3_9ACTN</name>
<dbReference type="Proteomes" id="UP000586042">
    <property type="component" value="Unassembled WGS sequence"/>
</dbReference>
<evidence type="ECO:0000313" key="2">
    <source>
        <dbReference type="Proteomes" id="UP000586042"/>
    </source>
</evidence>
<reference evidence="1 2" key="1">
    <citation type="submission" date="2020-06" db="EMBL/GenBank/DDBJ databases">
        <title>Nonomuraea sp. SMC257, a novel actinomycete isolated from soil.</title>
        <authorList>
            <person name="Chanama M."/>
        </authorList>
    </citation>
    <scope>NUCLEOTIDE SEQUENCE [LARGE SCALE GENOMIC DNA]</scope>
    <source>
        <strain evidence="1 2">SMC257</strain>
    </source>
</reference>
<sequence>MDLTSRYEINQEIGHLSELARYYDYHGRTDVAQQYKRQLANLQAMVARAQLIDGLRALADFLDTHPDVPTNSWAHVSYSVTANDVDGGSEDAKRAEVGRVAAILGVTPTLSDSGSHYTALRTFGPVEFRATAITQEHMAMHEASGTYYGAVTP</sequence>
<protein>
    <submittedName>
        <fullName evidence="1">Uncharacterized protein</fullName>
    </submittedName>
</protein>
<evidence type="ECO:0000313" key="1">
    <source>
        <dbReference type="EMBL" id="NUW30742.1"/>
    </source>
</evidence>
<proteinExistence type="predicted"/>